<proteinExistence type="predicted"/>
<accession>A0A835IU83</accession>
<keyword evidence="1" id="KW-0472">Membrane</keyword>
<gene>
    <name evidence="2" type="ORF">IFM89_020806</name>
</gene>
<keyword evidence="3" id="KW-1185">Reference proteome</keyword>
<name>A0A835IU83_9MAGN</name>
<evidence type="ECO:0000313" key="2">
    <source>
        <dbReference type="EMBL" id="KAF9625220.1"/>
    </source>
</evidence>
<feature type="transmembrane region" description="Helical" evidence="1">
    <location>
        <begin position="54"/>
        <end position="71"/>
    </location>
</feature>
<organism evidence="2 3">
    <name type="scientific">Coptis chinensis</name>
    <dbReference type="NCBI Taxonomy" id="261450"/>
    <lineage>
        <taxon>Eukaryota</taxon>
        <taxon>Viridiplantae</taxon>
        <taxon>Streptophyta</taxon>
        <taxon>Embryophyta</taxon>
        <taxon>Tracheophyta</taxon>
        <taxon>Spermatophyta</taxon>
        <taxon>Magnoliopsida</taxon>
        <taxon>Ranunculales</taxon>
        <taxon>Ranunculaceae</taxon>
        <taxon>Coptidoideae</taxon>
        <taxon>Coptis</taxon>
    </lineage>
</organism>
<sequence>MKSVAEGPIPFKIPESSSSSIDGDDQVVAVLFFGLCLVFGIASRHILRGAKVPYTVALLVLGIALGSLEYGTNHHLGKIGAGIRLWANINPDLLLAVFLPALTMVVRKSG</sequence>
<comment type="caution">
    <text evidence="2">The sequence shown here is derived from an EMBL/GenBank/DDBJ whole genome shotgun (WGS) entry which is preliminary data.</text>
</comment>
<keyword evidence="1" id="KW-1133">Transmembrane helix</keyword>
<feature type="transmembrane region" description="Helical" evidence="1">
    <location>
        <begin position="27"/>
        <end position="47"/>
    </location>
</feature>
<feature type="transmembrane region" description="Helical" evidence="1">
    <location>
        <begin position="83"/>
        <end position="106"/>
    </location>
</feature>
<reference evidence="2 3" key="1">
    <citation type="submission" date="2020-10" db="EMBL/GenBank/DDBJ databases">
        <title>The Coptis chinensis genome and diversification of protoberbering-type alkaloids.</title>
        <authorList>
            <person name="Wang B."/>
            <person name="Shu S."/>
            <person name="Song C."/>
            <person name="Liu Y."/>
        </authorList>
    </citation>
    <scope>NUCLEOTIDE SEQUENCE [LARGE SCALE GENOMIC DNA]</scope>
    <source>
        <strain evidence="2">HL-2020</strain>
        <tissue evidence="2">Leaf</tissue>
    </source>
</reference>
<keyword evidence="1" id="KW-0812">Transmembrane</keyword>
<evidence type="ECO:0000313" key="3">
    <source>
        <dbReference type="Proteomes" id="UP000631114"/>
    </source>
</evidence>
<dbReference type="OrthoDB" id="441412at2759"/>
<dbReference type="Proteomes" id="UP000631114">
    <property type="component" value="Unassembled WGS sequence"/>
</dbReference>
<dbReference type="AlphaFoldDB" id="A0A835IU83"/>
<protein>
    <recommendedName>
        <fullName evidence="4">Na+/H+ antiporter</fullName>
    </recommendedName>
</protein>
<evidence type="ECO:0008006" key="4">
    <source>
        <dbReference type="Google" id="ProtNLM"/>
    </source>
</evidence>
<evidence type="ECO:0000256" key="1">
    <source>
        <dbReference type="SAM" id="Phobius"/>
    </source>
</evidence>
<dbReference type="EMBL" id="JADFTS010000001">
    <property type="protein sequence ID" value="KAF9625220.1"/>
    <property type="molecule type" value="Genomic_DNA"/>
</dbReference>